<comment type="similarity">
    <text evidence="1">Belongs to the ATP-dependent AMP-binding enzyme family.</text>
</comment>
<dbReference type="GO" id="GO:0004467">
    <property type="term" value="F:long-chain fatty acid-CoA ligase activity"/>
    <property type="evidence" value="ECO:0007669"/>
    <property type="project" value="TreeGrafter"/>
</dbReference>
<dbReference type="Gene3D" id="3.40.50.12780">
    <property type="entry name" value="N-terminal domain of ligase-like"/>
    <property type="match status" value="1"/>
</dbReference>
<sequence length="629" mass="65844">MLTEWAAERYGGAPALRFRSRAGGGGWTDVGYTALRDSVRAVGRGLLALGVRPDDRVAILAETRPEWTRAYFGALAAGAVIVPVYPTAGEEELAWVLADSAASVVICEDAAQAERVAAVRVKLPELRHVVLMEDGGGDAAAQGARGGDASGEGLRRGGPAPLDEGGGDAFSSGAPGRDVLVLDALPGPAPVEELLARAASRTPEDVCSLVYTSGTTGPPKGCRLTHGNLAVVDDASAALLGSEEGDVLYLYLPLAHVFAQLAQQSALVQGRTLCYFGGSVRDVVAELREVRPTHLPSVPRLFEKVHAGALSAAESQGPEARARFDAAIRTGLEVAELRARGAEPGGALLAAWKVAEEGLFAPVRAAFGGRLRVAITGAAPIAPRALEFLRACGVPVFEGYGMTESSGVITISHPGGLRPGTVGRPVDCCEVRIAEDGEVLARGPGIFAGYHGAPEATAAVLDPDGWLHTGDVGAFDGDGFLRITGRKKDLVITSGGKNLAPAPVEFALQQSRWISRAIMIGDRRPYPVALLTLDAEEIAAWAEREGLAPLARPAGHPTVRELCRKAVDAANEQLSGPARIRAFAIIDGDFTVADGSLTPTLKVRRAVIAERYASEIDALYHHRPIKSEK</sequence>
<evidence type="ECO:0000259" key="7">
    <source>
        <dbReference type="Pfam" id="PF00501"/>
    </source>
</evidence>
<evidence type="ECO:0000256" key="4">
    <source>
        <dbReference type="ARBA" id="ARBA00023098"/>
    </source>
</evidence>
<keyword evidence="2 8" id="KW-0436">Ligase</keyword>
<name>A0A1Z2L4Z6_9ACTN</name>
<evidence type="ECO:0000256" key="6">
    <source>
        <dbReference type="SAM" id="MobiDB-lite"/>
    </source>
</evidence>
<dbReference type="InterPro" id="IPR000873">
    <property type="entry name" value="AMP-dep_synth/lig_dom"/>
</dbReference>
<evidence type="ECO:0000256" key="1">
    <source>
        <dbReference type="ARBA" id="ARBA00006432"/>
    </source>
</evidence>
<gene>
    <name evidence="8" type="ORF">SMD11_3750</name>
</gene>
<dbReference type="InterPro" id="IPR042099">
    <property type="entry name" value="ANL_N_sf"/>
</dbReference>
<dbReference type="KEGG" id="salj:SMD11_3750"/>
<evidence type="ECO:0000256" key="3">
    <source>
        <dbReference type="ARBA" id="ARBA00022832"/>
    </source>
</evidence>
<evidence type="ECO:0000313" key="9">
    <source>
        <dbReference type="Proteomes" id="UP000195755"/>
    </source>
</evidence>
<dbReference type="EMBL" id="CP021744">
    <property type="protein sequence ID" value="ARZ69369.1"/>
    <property type="molecule type" value="Genomic_DNA"/>
</dbReference>
<accession>A0A1Z2L4Z6</accession>
<dbReference type="SUPFAM" id="SSF56801">
    <property type="entry name" value="Acetyl-CoA synthetase-like"/>
    <property type="match status" value="1"/>
</dbReference>
<dbReference type="PANTHER" id="PTHR43272:SF32">
    <property type="entry name" value="AMP-DEPENDENT SYNTHETASE_LIGASE DOMAIN-CONTAINING PROTEIN"/>
    <property type="match status" value="1"/>
</dbReference>
<dbReference type="InterPro" id="IPR020845">
    <property type="entry name" value="AMP-binding_CS"/>
</dbReference>
<dbReference type="CDD" id="cd05907">
    <property type="entry name" value="VL_LC_FACS_like"/>
    <property type="match status" value="1"/>
</dbReference>
<evidence type="ECO:0000313" key="8">
    <source>
        <dbReference type="EMBL" id="ARZ69369.1"/>
    </source>
</evidence>
<dbReference type="Pfam" id="PF23562">
    <property type="entry name" value="AMP-binding_C_3"/>
    <property type="match status" value="1"/>
</dbReference>
<protein>
    <recommendedName>
        <fullName evidence="5">Acyl-CoA synthetase</fullName>
    </recommendedName>
</protein>
<dbReference type="GO" id="GO:0016020">
    <property type="term" value="C:membrane"/>
    <property type="evidence" value="ECO:0007669"/>
    <property type="project" value="TreeGrafter"/>
</dbReference>
<feature type="domain" description="AMP-dependent synthetase/ligase" evidence="7">
    <location>
        <begin position="4"/>
        <end position="451"/>
    </location>
</feature>
<dbReference type="PROSITE" id="PS00455">
    <property type="entry name" value="AMP_BINDING"/>
    <property type="match status" value="1"/>
</dbReference>
<feature type="region of interest" description="Disordered" evidence="6">
    <location>
        <begin position="137"/>
        <end position="169"/>
    </location>
</feature>
<proteinExistence type="inferred from homology"/>
<evidence type="ECO:0000256" key="2">
    <source>
        <dbReference type="ARBA" id="ARBA00022598"/>
    </source>
</evidence>
<reference evidence="8 9" key="1">
    <citation type="submission" date="2017-06" db="EMBL/GenBank/DDBJ databases">
        <title>Streptomyces albireticuli Genome sequencing and assembly.</title>
        <authorList>
            <person name="Wang Y."/>
            <person name="Du B."/>
            <person name="Ding Y."/>
            <person name="Liu H."/>
            <person name="Hou Q."/>
            <person name="Liu K."/>
            <person name="Yao L."/>
            <person name="Wang C."/>
        </authorList>
    </citation>
    <scope>NUCLEOTIDE SEQUENCE [LARGE SCALE GENOMIC DNA]</scope>
    <source>
        <strain evidence="8 9">MDJK11</strain>
    </source>
</reference>
<dbReference type="AlphaFoldDB" id="A0A1Z2L4Z6"/>
<keyword evidence="4" id="KW-0443">Lipid metabolism</keyword>
<dbReference type="Proteomes" id="UP000195755">
    <property type="component" value="Chromosome"/>
</dbReference>
<keyword evidence="3" id="KW-0276">Fatty acid metabolism</keyword>
<dbReference type="Pfam" id="PF00501">
    <property type="entry name" value="AMP-binding"/>
    <property type="match status" value="1"/>
</dbReference>
<organism evidence="8 9">
    <name type="scientific">Streptomyces albireticuli</name>
    <dbReference type="NCBI Taxonomy" id="1940"/>
    <lineage>
        <taxon>Bacteria</taxon>
        <taxon>Bacillati</taxon>
        <taxon>Actinomycetota</taxon>
        <taxon>Actinomycetes</taxon>
        <taxon>Kitasatosporales</taxon>
        <taxon>Streptomycetaceae</taxon>
        <taxon>Streptomyces</taxon>
    </lineage>
</organism>
<dbReference type="PANTHER" id="PTHR43272">
    <property type="entry name" value="LONG-CHAIN-FATTY-ACID--COA LIGASE"/>
    <property type="match status" value="1"/>
</dbReference>
<evidence type="ECO:0000256" key="5">
    <source>
        <dbReference type="ARBA" id="ARBA00032875"/>
    </source>
</evidence>